<name>A0ABX2HAW9_9FIRM</name>
<comment type="subcellular location">
    <subcellularLocation>
        <location evidence="1">Membrane</location>
        <topology evidence="1">Multi-pass membrane protein</topology>
    </subcellularLocation>
</comment>
<evidence type="ECO:0000256" key="2">
    <source>
        <dbReference type="ARBA" id="ARBA00022692"/>
    </source>
</evidence>
<dbReference type="InterPro" id="IPR044880">
    <property type="entry name" value="NCX_ion-bd_dom_sf"/>
</dbReference>
<dbReference type="PANTHER" id="PTHR10846:SF8">
    <property type="entry name" value="INNER MEMBRANE PROTEIN YRBG"/>
    <property type="match status" value="1"/>
</dbReference>
<feature type="transmembrane region" description="Helical" evidence="5">
    <location>
        <begin position="289"/>
        <end position="305"/>
    </location>
</feature>
<feature type="transmembrane region" description="Helical" evidence="5">
    <location>
        <begin position="261"/>
        <end position="283"/>
    </location>
</feature>
<evidence type="ECO:0000256" key="4">
    <source>
        <dbReference type="ARBA" id="ARBA00023136"/>
    </source>
</evidence>
<evidence type="ECO:0000313" key="8">
    <source>
        <dbReference type="Proteomes" id="UP001644719"/>
    </source>
</evidence>
<reference evidence="7 8" key="1">
    <citation type="journal article" date="2020" name="Cell Host Microbe">
        <title>Functional and Genomic Variation between Human-Derived Isolates of Lachnospiraceae Reveals Inter- and Intra-Species Diversity.</title>
        <authorList>
            <person name="Sorbara M.T."/>
            <person name="Littmann E.R."/>
            <person name="Fontana E."/>
            <person name="Moody T.U."/>
            <person name="Kohout C.E."/>
            <person name="Gjonbalaj M."/>
            <person name="Eaton V."/>
            <person name="Seok R."/>
            <person name="Leiner I.M."/>
            <person name="Pamer E.G."/>
        </authorList>
    </citation>
    <scope>NUCLEOTIDE SEQUENCE [LARGE SCALE GENOMIC DNA]</scope>
    <source>
        <strain evidence="7 8">MSK.17.74</strain>
    </source>
</reference>
<feature type="transmembrane region" description="Helical" evidence="5">
    <location>
        <begin position="114"/>
        <end position="133"/>
    </location>
</feature>
<dbReference type="InterPro" id="IPR004837">
    <property type="entry name" value="NaCa_Exmemb"/>
</dbReference>
<feature type="domain" description="Sodium/calcium exchanger membrane region" evidence="6">
    <location>
        <begin position="192"/>
        <end position="332"/>
    </location>
</feature>
<evidence type="ECO:0000256" key="3">
    <source>
        <dbReference type="ARBA" id="ARBA00022989"/>
    </source>
</evidence>
<dbReference type="InterPro" id="IPR004481">
    <property type="entry name" value="K/Na/Ca-exchanger"/>
</dbReference>
<proteinExistence type="predicted"/>
<gene>
    <name evidence="7" type="ORF">G5B17_17725</name>
</gene>
<feature type="transmembrane region" description="Helical" evidence="5">
    <location>
        <begin position="46"/>
        <end position="67"/>
    </location>
</feature>
<evidence type="ECO:0000313" key="7">
    <source>
        <dbReference type="EMBL" id="NSG87199.1"/>
    </source>
</evidence>
<evidence type="ECO:0000259" key="6">
    <source>
        <dbReference type="Pfam" id="PF01699"/>
    </source>
</evidence>
<feature type="transmembrane region" description="Helical" evidence="5">
    <location>
        <begin position="87"/>
        <end position="105"/>
    </location>
</feature>
<dbReference type="PANTHER" id="PTHR10846">
    <property type="entry name" value="SODIUM/POTASSIUM/CALCIUM EXCHANGER"/>
    <property type="match status" value="1"/>
</dbReference>
<sequence length="334" mass="35132">MQNIINGLPIAAVILLLAVGFAFLVKGADFFVEGSSSIAKKLKVPPIIIGLTIVAMGTSLPETAVSVTASLVQNNELAVSNVVGSNIFNLMFVIGVCSILTSIMVQKATVVRDIPLSLGCALFLLVLGVSGLGDKAGMTLGHADGVIFLIVFAGYIFTMVRSAMKARAAGQKVEIEGVEECDNMKELSYGKSILFLIVGAAAIAFGGDLTVDTASRIAIELGMSQTLVGLTIVSIGTSLPELVTSVVAARKNEVDMAVGNAVGSNIFNILMVLGISSAISPVALIRENIIDIVLLMVFSVMVWIFAGTRKKIERKEGIIMVVVYLVYCAYIIAR</sequence>
<feature type="transmembrane region" description="Helical" evidence="5">
    <location>
        <begin position="227"/>
        <end position="249"/>
    </location>
</feature>
<dbReference type="NCBIfam" id="TIGR00367">
    <property type="entry name" value="calcium/sodium antiporter"/>
    <property type="match status" value="1"/>
</dbReference>
<dbReference type="Proteomes" id="UP001644719">
    <property type="component" value="Unassembled WGS sequence"/>
</dbReference>
<comment type="caution">
    <text evidence="7">The sequence shown here is derived from an EMBL/GenBank/DDBJ whole genome shotgun (WGS) entry which is preliminary data.</text>
</comment>
<feature type="transmembrane region" description="Helical" evidence="5">
    <location>
        <begin position="189"/>
        <end position="207"/>
    </location>
</feature>
<organism evidence="7 8">
    <name type="scientific">Blautia faecis</name>
    <dbReference type="NCBI Taxonomy" id="871665"/>
    <lineage>
        <taxon>Bacteria</taxon>
        <taxon>Bacillati</taxon>
        <taxon>Bacillota</taxon>
        <taxon>Clostridia</taxon>
        <taxon>Lachnospirales</taxon>
        <taxon>Lachnospiraceae</taxon>
        <taxon>Blautia</taxon>
    </lineage>
</organism>
<keyword evidence="4 5" id="KW-0472">Membrane</keyword>
<evidence type="ECO:0000256" key="1">
    <source>
        <dbReference type="ARBA" id="ARBA00004141"/>
    </source>
</evidence>
<keyword evidence="8" id="KW-1185">Reference proteome</keyword>
<dbReference type="Pfam" id="PF01699">
    <property type="entry name" value="Na_Ca_ex"/>
    <property type="match status" value="2"/>
</dbReference>
<feature type="domain" description="Sodium/calcium exchanger membrane region" evidence="6">
    <location>
        <begin position="14"/>
        <end position="159"/>
    </location>
</feature>
<dbReference type="Gene3D" id="1.20.1420.30">
    <property type="entry name" value="NCX, central ion-binding region"/>
    <property type="match status" value="1"/>
</dbReference>
<keyword evidence="2 5" id="KW-0812">Transmembrane</keyword>
<dbReference type="RefSeq" id="WP_173735029.1">
    <property type="nucleotide sequence ID" value="NZ_JAAITS010000065.1"/>
</dbReference>
<feature type="transmembrane region" description="Helical" evidence="5">
    <location>
        <begin position="145"/>
        <end position="164"/>
    </location>
</feature>
<protein>
    <submittedName>
        <fullName evidence="7">Calcium/sodium antiporter</fullName>
    </submittedName>
</protein>
<accession>A0ABX2HAW9</accession>
<dbReference type="EMBL" id="JAAITS010000065">
    <property type="protein sequence ID" value="NSG87199.1"/>
    <property type="molecule type" value="Genomic_DNA"/>
</dbReference>
<feature type="transmembrane region" description="Helical" evidence="5">
    <location>
        <begin position="317"/>
        <end position="333"/>
    </location>
</feature>
<keyword evidence="3 5" id="KW-1133">Transmembrane helix</keyword>
<feature type="transmembrane region" description="Helical" evidence="5">
    <location>
        <begin position="6"/>
        <end position="25"/>
    </location>
</feature>
<evidence type="ECO:0000256" key="5">
    <source>
        <dbReference type="SAM" id="Phobius"/>
    </source>
</evidence>